<protein>
    <recommendedName>
        <fullName evidence="5">Sec-independent protein translocase protein TatC</fullName>
    </recommendedName>
</protein>
<comment type="caution">
    <text evidence="6">The sequence shown here is derived from an EMBL/GenBank/DDBJ whole genome shotgun (WGS) entry which is preliminary data.</text>
</comment>
<keyword evidence="5" id="KW-0653">Protein transport</keyword>
<evidence type="ECO:0000313" key="7">
    <source>
        <dbReference type="Proteomes" id="UP000245998"/>
    </source>
</evidence>
<dbReference type="NCBIfam" id="TIGR00945">
    <property type="entry name" value="tatC"/>
    <property type="match status" value="1"/>
</dbReference>
<keyword evidence="7" id="KW-1185">Reference proteome</keyword>
<dbReference type="AlphaFoldDB" id="A0A2U1JN65"/>
<feature type="transmembrane region" description="Helical" evidence="5">
    <location>
        <begin position="159"/>
        <end position="185"/>
    </location>
</feature>
<dbReference type="Proteomes" id="UP000245998">
    <property type="component" value="Unassembled WGS sequence"/>
</dbReference>
<keyword evidence="4 5" id="KW-0472">Membrane</keyword>
<accession>A0A2U1JN65</accession>
<comment type="subunit">
    <text evidence="5">Forms a complex with TatA.</text>
</comment>
<dbReference type="InterPro" id="IPR002033">
    <property type="entry name" value="TatC"/>
</dbReference>
<dbReference type="InterPro" id="IPR019820">
    <property type="entry name" value="Sec-indep_translocase_CS"/>
</dbReference>
<comment type="subcellular location">
    <subcellularLocation>
        <location evidence="5">Cell membrane</location>
        <topology evidence="5">Multi-pass membrane protein</topology>
    </subcellularLocation>
    <subcellularLocation>
        <location evidence="1">Membrane</location>
        <topology evidence="1">Multi-pass membrane protein</topology>
    </subcellularLocation>
</comment>
<evidence type="ECO:0000256" key="1">
    <source>
        <dbReference type="ARBA" id="ARBA00004141"/>
    </source>
</evidence>
<feature type="transmembrane region" description="Helical" evidence="5">
    <location>
        <begin position="71"/>
        <end position="96"/>
    </location>
</feature>
<dbReference type="OrthoDB" id="9777044at2"/>
<dbReference type="PANTHER" id="PTHR30371">
    <property type="entry name" value="SEC-INDEPENDENT PROTEIN TRANSLOCASE PROTEIN TATC"/>
    <property type="match status" value="1"/>
</dbReference>
<dbReference type="RefSeq" id="WP_116556184.1">
    <property type="nucleotide sequence ID" value="NZ_QCZG01000060.1"/>
</dbReference>
<evidence type="ECO:0000256" key="4">
    <source>
        <dbReference type="ARBA" id="ARBA00023136"/>
    </source>
</evidence>
<dbReference type="EMBL" id="QCZG01000060">
    <property type="protein sequence ID" value="PWA06333.1"/>
    <property type="molecule type" value="Genomic_DNA"/>
</dbReference>
<dbReference type="PRINTS" id="PR01840">
    <property type="entry name" value="TATCFAMILY"/>
</dbReference>
<keyword evidence="2 5" id="KW-0812">Transmembrane</keyword>
<dbReference type="GO" id="GO:0043953">
    <property type="term" value="P:protein transport by the Tat complex"/>
    <property type="evidence" value="ECO:0007669"/>
    <property type="project" value="UniProtKB-UniRule"/>
</dbReference>
<dbReference type="Pfam" id="PF00902">
    <property type="entry name" value="TatC"/>
    <property type="match status" value="1"/>
</dbReference>
<keyword evidence="5" id="KW-0813">Transport</keyword>
<gene>
    <name evidence="5 6" type="primary">tatC</name>
    <name evidence="6" type="ORF">DCC39_17505</name>
</gene>
<sequence>MVFMEQGEKQLTVIDHIEELRKRIIIVLVFFLFAFICGLFLARPLVLFLQSAPEAQNIPMNAFKLTDPFKVYLQFAFIAAMVLTSPLALYQLWAFISPGLYEQERKITLAYIPVSVVLFLGGLAFAYFLLFPFVIGFVGKLSDMLNINEMYGINEYFSFLLQLTLPFGFLFQFPIIIMFLTRLGIITPMFLVKIRKYAYFVLLVIAGLITPPEIVSHLMVTVPLLLLYELSIIIARVAYKKALKAQMAQANEQNIE</sequence>
<dbReference type="GO" id="GO:0033281">
    <property type="term" value="C:TAT protein transport complex"/>
    <property type="evidence" value="ECO:0007669"/>
    <property type="project" value="UniProtKB-UniRule"/>
</dbReference>
<dbReference type="PANTHER" id="PTHR30371:SF0">
    <property type="entry name" value="SEC-INDEPENDENT PROTEIN TRANSLOCASE PROTEIN TATC, CHLOROPLASTIC-RELATED"/>
    <property type="match status" value="1"/>
</dbReference>
<comment type="similarity">
    <text evidence="5">Belongs to the TatC family.</text>
</comment>
<comment type="function">
    <text evidence="5">Part of the twin-arginine translocation (Tat) system that transports large folded proteins containing a characteristic twin-arginine motif in their signal peptide across membranes.</text>
</comment>
<feature type="transmembrane region" description="Helical" evidence="5">
    <location>
        <begin position="108"/>
        <end position="139"/>
    </location>
</feature>
<dbReference type="HAMAP" id="MF_00902">
    <property type="entry name" value="TatC"/>
    <property type="match status" value="1"/>
</dbReference>
<keyword evidence="5" id="KW-1003">Cell membrane</keyword>
<evidence type="ECO:0000313" key="6">
    <source>
        <dbReference type="EMBL" id="PWA06333.1"/>
    </source>
</evidence>
<evidence type="ECO:0000256" key="2">
    <source>
        <dbReference type="ARBA" id="ARBA00022692"/>
    </source>
</evidence>
<feature type="transmembrane region" description="Helical" evidence="5">
    <location>
        <begin position="220"/>
        <end position="239"/>
    </location>
</feature>
<evidence type="ECO:0000256" key="5">
    <source>
        <dbReference type="HAMAP-Rule" id="MF_00902"/>
    </source>
</evidence>
<proteinExistence type="inferred from homology"/>
<feature type="transmembrane region" description="Helical" evidence="5">
    <location>
        <begin position="197"/>
        <end position="214"/>
    </location>
</feature>
<dbReference type="GO" id="GO:0009977">
    <property type="term" value="F:proton motive force dependent protein transmembrane transporter activity"/>
    <property type="evidence" value="ECO:0007669"/>
    <property type="project" value="TreeGrafter"/>
</dbReference>
<name>A0A2U1JN65_9BACI</name>
<organism evidence="6 7">
    <name type="scientific">Pueribacillus theae</name>
    <dbReference type="NCBI Taxonomy" id="2171751"/>
    <lineage>
        <taxon>Bacteria</taxon>
        <taxon>Bacillati</taxon>
        <taxon>Bacillota</taxon>
        <taxon>Bacilli</taxon>
        <taxon>Bacillales</taxon>
        <taxon>Bacillaceae</taxon>
        <taxon>Pueribacillus</taxon>
    </lineage>
</organism>
<dbReference type="PROSITE" id="PS01218">
    <property type="entry name" value="TATC"/>
    <property type="match status" value="1"/>
</dbReference>
<evidence type="ECO:0000256" key="3">
    <source>
        <dbReference type="ARBA" id="ARBA00022989"/>
    </source>
</evidence>
<keyword evidence="5" id="KW-0811">Translocation</keyword>
<reference evidence="6 7" key="1">
    <citation type="submission" date="2018-04" db="EMBL/GenBank/DDBJ databases">
        <title>Camelliibacillus theae gen. nov., sp. nov., isolated from Pu'er tea.</title>
        <authorList>
            <person name="Niu L."/>
        </authorList>
    </citation>
    <scope>NUCLEOTIDE SEQUENCE [LARGE SCALE GENOMIC DNA]</scope>
    <source>
        <strain evidence="6 7">T8</strain>
    </source>
</reference>
<dbReference type="GO" id="GO:0065002">
    <property type="term" value="P:intracellular protein transmembrane transport"/>
    <property type="evidence" value="ECO:0007669"/>
    <property type="project" value="TreeGrafter"/>
</dbReference>
<feature type="transmembrane region" description="Helical" evidence="5">
    <location>
        <begin position="24"/>
        <end position="51"/>
    </location>
</feature>
<keyword evidence="3 5" id="KW-1133">Transmembrane helix</keyword>